<gene>
    <name evidence="2" type="ORF">COV72_05865</name>
</gene>
<dbReference type="GO" id="GO:0035438">
    <property type="term" value="F:cyclic-di-GMP binding"/>
    <property type="evidence" value="ECO:0007669"/>
    <property type="project" value="InterPro"/>
</dbReference>
<protein>
    <recommendedName>
        <fullName evidence="1">PilZ domain-containing protein</fullName>
    </recommendedName>
</protein>
<reference evidence="2 3" key="1">
    <citation type="submission" date="2017-09" db="EMBL/GenBank/DDBJ databases">
        <title>Depth-based differentiation of microbial function through sediment-hosted aquifers and enrichment of novel symbionts in the deep terrestrial subsurface.</title>
        <authorList>
            <person name="Probst A.J."/>
            <person name="Ladd B."/>
            <person name="Jarett J.K."/>
            <person name="Geller-Mcgrath D.E."/>
            <person name="Sieber C.M."/>
            <person name="Emerson J.B."/>
            <person name="Anantharaman K."/>
            <person name="Thomas B.C."/>
            <person name="Malmstrom R."/>
            <person name="Stieglmeier M."/>
            <person name="Klingl A."/>
            <person name="Woyke T."/>
            <person name="Ryan C.M."/>
            <person name="Banfield J.F."/>
        </authorList>
    </citation>
    <scope>NUCLEOTIDE SEQUENCE [LARGE SCALE GENOMIC DNA]</scope>
    <source>
        <strain evidence="2">CG11_big_fil_rev_8_21_14_0_20_42_13</strain>
    </source>
</reference>
<proteinExistence type="predicted"/>
<comment type="caution">
    <text evidence="2">The sequence shown here is derived from an EMBL/GenBank/DDBJ whole genome shotgun (WGS) entry which is preliminary data.</text>
</comment>
<feature type="domain" description="PilZ" evidence="1">
    <location>
        <begin position="9"/>
        <end position="115"/>
    </location>
</feature>
<dbReference type="Proteomes" id="UP000229641">
    <property type="component" value="Unassembled WGS sequence"/>
</dbReference>
<evidence type="ECO:0000259" key="1">
    <source>
        <dbReference type="Pfam" id="PF07238"/>
    </source>
</evidence>
<evidence type="ECO:0000313" key="2">
    <source>
        <dbReference type="EMBL" id="PIQ88804.1"/>
    </source>
</evidence>
<dbReference type="EMBL" id="PCWA01000084">
    <property type="protein sequence ID" value="PIQ88804.1"/>
    <property type="molecule type" value="Genomic_DNA"/>
</dbReference>
<dbReference type="InterPro" id="IPR009875">
    <property type="entry name" value="PilZ_domain"/>
</dbReference>
<dbReference type="SUPFAM" id="SSF141371">
    <property type="entry name" value="PilZ domain-like"/>
    <property type="match status" value="1"/>
</dbReference>
<accession>A0A2H0LYQ8</accession>
<dbReference type="Pfam" id="PF07238">
    <property type="entry name" value="PilZ"/>
    <property type="match status" value="1"/>
</dbReference>
<organism evidence="2 3">
    <name type="scientific">Candidatus Ghiorseimicrobium undicola</name>
    <dbReference type="NCBI Taxonomy" id="1974746"/>
    <lineage>
        <taxon>Bacteria</taxon>
        <taxon>Pseudomonadati</taxon>
        <taxon>Candidatus Omnitrophota</taxon>
        <taxon>Candidatus Ghiorseimicrobium</taxon>
    </lineage>
</organism>
<sequence length="120" mass="13730">MLDDASKRERRKFPRHYAVVADYKLANSEAVKASQVKNISAGGICLIVYEDIEIGSQVELKIYLPGSSLPILAWAKTLWKNEFKVESETRKRFDIGFEFLKIEELDRQKIAQYVNSSSNS</sequence>
<name>A0A2H0LYQ8_9BACT</name>
<evidence type="ECO:0000313" key="3">
    <source>
        <dbReference type="Proteomes" id="UP000229641"/>
    </source>
</evidence>
<dbReference type="Gene3D" id="2.40.10.220">
    <property type="entry name" value="predicted glycosyltransferase like domains"/>
    <property type="match status" value="1"/>
</dbReference>
<dbReference type="AlphaFoldDB" id="A0A2H0LYQ8"/>